<keyword evidence="1" id="KW-0812">Transmembrane</keyword>
<accession>A0AAU8BVD5</accession>
<keyword evidence="1" id="KW-0472">Membrane</keyword>
<feature type="transmembrane region" description="Helical" evidence="1">
    <location>
        <begin position="12"/>
        <end position="45"/>
    </location>
</feature>
<organism evidence="2">
    <name type="scientific">Salmonella phage PMBT35</name>
    <dbReference type="NCBI Taxonomy" id="3137287"/>
    <lineage>
        <taxon>Viruses</taxon>
    </lineage>
</organism>
<evidence type="ECO:0000256" key="1">
    <source>
        <dbReference type="SAM" id="Phobius"/>
    </source>
</evidence>
<sequence>MVGDVGKVIYWIVVISIALFIVSFLAASPMMLMIVVGIAGFWWWINSESKPTENKEDKENQEVKEI</sequence>
<proteinExistence type="predicted"/>
<dbReference type="EMBL" id="PP554580">
    <property type="protein sequence ID" value="XCD29939.1"/>
    <property type="molecule type" value="Genomic_DNA"/>
</dbReference>
<reference evidence="2" key="1">
    <citation type="submission" date="2024-03" db="EMBL/GenBank/DDBJ databases">
        <title>This phage originates from the Bacteriophage catalogue of the Bacteriophage Competence Centre, Department of Microbiology und Biotechnology, Max Rubner-Institut, Kiel, Germany.</title>
        <authorList>
            <person name="Sprotte S."/>
            <person name="Brinks E."/>
        </authorList>
    </citation>
    <scope>NUCLEOTIDE SEQUENCE</scope>
</reference>
<keyword evidence="1" id="KW-1133">Transmembrane helix</keyword>
<protein>
    <submittedName>
        <fullName evidence="2">Uncharacterized protein</fullName>
    </submittedName>
</protein>
<evidence type="ECO:0000313" key="2">
    <source>
        <dbReference type="EMBL" id="XCD29939.1"/>
    </source>
</evidence>
<name>A0AAU8BVD5_9VIRU</name>